<protein>
    <submittedName>
        <fullName evidence="2">Uncharacterized protein</fullName>
    </submittedName>
</protein>
<feature type="non-terminal residue" evidence="2">
    <location>
        <position position="1"/>
    </location>
</feature>
<keyword evidence="3" id="KW-1185">Reference proteome</keyword>
<name>A0AA38LHY3_TAXCH</name>
<dbReference type="AlphaFoldDB" id="A0AA38LHY3"/>
<accession>A0AA38LHY3</accession>
<dbReference type="EMBL" id="JAHRHJ020000003">
    <property type="protein sequence ID" value="KAH9323315.1"/>
    <property type="molecule type" value="Genomic_DNA"/>
</dbReference>
<sequence length="129" mass="14621">AIKSGIKKTCHHLHNQVVSQKGLPLRNLFSSESSHQSCGKGKKWTWSEQDSGSHHQISSPKLENSRAKPQTQEISTKLEDVPRIIEIKGGMDNLSRVEEQVFLMRQYTTKFQGEIRQWIKIAGVIPATE</sequence>
<organism evidence="2 3">
    <name type="scientific">Taxus chinensis</name>
    <name type="common">Chinese yew</name>
    <name type="synonym">Taxus wallichiana var. chinensis</name>
    <dbReference type="NCBI Taxonomy" id="29808"/>
    <lineage>
        <taxon>Eukaryota</taxon>
        <taxon>Viridiplantae</taxon>
        <taxon>Streptophyta</taxon>
        <taxon>Embryophyta</taxon>
        <taxon>Tracheophyta</taxon>
        <taxon>Spermatophyta</taxon>
        <taxon>Pinopsida</taxon>
        <taxon>Pinidae</taxon>
        <taxon>Conifers II</taxon>
        <taxon>Cupressales</taxon>
        <taxon>Taxaceae</taxon>
        <taxon>Taxus</taxon>
    </lineage>
</organism>
<feature type="region of interest" description="Disordered" evidence="1">
    <location>
        <begin position="33"/>
        <end position="75"/>
    </location>
</feature>
<dbReference type="Proteomes" id="UP000824469">
    <property type="component" value="Unassembled WGS sequence"/>
</dbReference>
<evidence type="ECO:0000313" key="3">
    <source>
        <dbReference type="Proteomes" id="UP000824469"/>
    </source>
</evidence>
<evidence type="ECO:0000313" key="2">
    <source>
        <dbReference type="EMBL" id="KAH9323315.1"/>
    </source>
</evidence>
<reference evidence="2 3" key="1">
    <citation type="journal article" date="2021" name="Nat. Plants">
        <title>The Taxus genome provides insights into paclitaxel biosynthesis.</title>
        <authorList>
            <person name="Xiong X."/>
            <person name="Gou J."/>
            <person name="Liao Q."/>
            <person name="Li Y."/>
            <person name="Zhou Q."/>
            <person name="Bi G."/>
            <person name="Li C."/>
            <person name="Du R."/>
            <person name="Wang X."/>
            <person name="Sun T."/>
            <person name="Guo L."/>
            <person name="Liang H."/>
            <person name="Lu P."/>
            <person name="Wu Y."/>
            <person name="Zhang Z."/>
            <person name="Ro D.K."/>
            <person name="Shang Y."/>
            <person name="Huang S."/>
            <person name="Yan J."/>
        </authorList>
    </citation>
    <scope>NUCLEOTIDE SEQUENCE [LARGE SCALE GENOMIC DNA]</scope>
    <source>
        <strain evidence="2">Ta-2019</strain>
    </source>
</reference>
<proteinExistence type="predicted"/>
<evidence type="ECO:0000256" key="1">
    <source>
        <dbReference type="SAM" id="MobiDB-lite"/>
    </source>
</evidence>
<comment type="caution">
    <text evidence="2">The sequence shown here is derived from an EMBL/GenBank/DDBJ whole genome shotgun (WGS) entry which is preliminary data.</text>
</comment>
<feature type="compositionally biased region" description="Polar residues" evidence="1">
    <location>
        <begin position="46"/>
        <end position="75"/>
    </location>
</feature>
<gene>
    <name evidence="2" type="ORF">KI387_017954</name>
</gene>